<feature type="compositionally biased region" description="Basic and acidic residues" evidence="1">
    <location>
        <begin position="59"/>
        <end position="72"/>
    </location>
</feature>
<sequence length="72" mass="8488">MEYNIIIAPSLEALASEVASFLPMGWKLKDGIVEHVDGFAQQLIRYPKDSMRMKQQKPKQQEKPQRRMKWIE</sequence>
<evidence type="ECO:0000313" key="3">
    <source>
        <dbReference type="Proteomes" id="UP000198432"/>
    </source>
</evidence>
<feature type="region of interest" description="Disordered" evidence="1">
    <location>
        <begin position="49"/>
        <end position="72"/>
    </location>
</feature>
<dbReference type="OrthoDB" id="853619at2"/>
<evidence type="ECO:0000256" key="1">
    <source>
        <dbReference type="SAM" id="MobiDB-lite"/>
    </source>
</evidence>
<proteinExistence type="predicted"/>
<protein>
    <submittedName>
        <fullName evidence="2">Uncharacterized protein</fullName>
    </submittedName>
</protein>
<name>A0A239GG60_9BACT</name>
<gene>
    <name evidence="2" type="ORF">SAMN06296052_11145</name>
</gene>
<evidence type="ECO:0000313" key="2">
    <source>
        <dbReference type="EMBL" id="SNS68119.1"/>
    </source>
</evidence>
<dbReference type="Proteomes" id="UP000198432">
    <property type="component" value="Unassembled WGS sequence"/>
</dbReference>
<keyword evidence="3" id="KW-1185">Reference proteome</keyword>
<accession>A0A239GG60</accession>
<reference evidence="3" key="1">
    <citation type="submission" date="2017-06" db="EMBL/GenBank/DDBJ databases">
        <authorList>
            <person name="Varghese N."/>
            <person name="Submissions S."/>
        </authorList>
    </citation>
    <scope>NUCLEOTIDE SEQUENCE [LARGE SCALE GENOMIC DNA]</scope>
    <source>
        <strain evidence="3">NKM1</strain>
    </source>
</reference>
<dbReference type="RefSeq" id="WP_089319608.1">
    <property type="nucleotide sequence ID" value="NZ_FZOQ01000011.1"/>
</dbReference>
<dbReference type="AlphaFoldDB" id="A0A239GG60"/>
<dbReference type="EMBL" id="FZOQ01000011">
    <property type="protein sequence ID" value="SNS68119.1"/>
    <property type="molecule type" value="Genomic_DNA"/>
</dbReference>
<organism evidence="2 3">
    <name type="scientific">Pontibacter ummariensis</name>
    <dbReference type="NCBI Taxonomy" id="1610492"/>
    <lineage>
        <taxon>Bacteria</taxon>
        <taxon>Pseudomonadati</taxon>
        <taxon>Bacteroidota</taxon>
        <taxon>Cytophagia</taxon>
        <taxon>Cytophagales</taxon>
        <taxon>Hymenobacteraceae</taxon>
        <taxon>Pontibacter</taxon>
    </lineage>
</organism>